<dbReference type="OrthoDB" id="6383742at2"/>
<gene>
    <name evidence="2" type="ORF">CDQ91_16075</name>
</gene>
<dbReference type="RefSeq" id="WP_088473763.1">
    <property type="nucleotide sequence ID" value="NZ_NISJ01000010.1"/>
</dbReference>
<dbReference type="GO" id="GO:0016758">
    <property type="term" value="F:hexosyltransferase activity"/>
    <property type="evidence" value="ECO:0007669"/>
    <property type="project" value="UniProtKB-ARBA"/>
</dbReference>
<dbReference type="CDD" id="cd00761">
    <property type="entry name" value="Glyco_tranf_GTA_type"/>
    <property type="match status" value="1"/>
</dbReference>
<comment type="caution">
    <text evidence="2">The sequence shown here is derived from an EMBL/GenBank/DDBJ whole genome shotgun (WGS) entry which is preliminary data.</text>
</comment>
<accession>A0A246JND7</accession>
<dbReference type="Proteomes" id="UP000197097">
    <property type="component" value="Unassembled WGS sequence"/>
</dbReference>
<dbReference type="PANTHER" id="PTHR22916:SF3">
    <property type="entry name" value="UDP-GLCNAC:BETAGAL BETA-1,3-N-ACETYLGLUCOSAMINYLTRANSFERASE-LIKE PROTEIN 1"/>
    <property type="match status" value="1"/>
</dbReference>
<evidence type="ECO:0000313" key="3">
    <source>
        <dbReference type="Proteomes" id="UP000197097"/>
    </source>
</evidence>
<evidence type="ECO:0000313" key="2">
    <source>
        <dbReference type="EMBL" id="OWQ94164.1"/>
    </source>
</evidence>
<dbReference type="Gene3D" id="3.90.550.10">
    <property type="entry name" value="Spore Coat Polysaccharide Biosynthesis Protein SpsA, Chain A"/>
    <property type="match status" value="1"/>
</dbReference>
<dbReference type="InterPro" id="IPR029044">
    <property type="entry name" value="Nucleotide-diphossugar_trans"/>
</dbReference>
<organism evidence="2 3">
    <name type="scientific">Sphingopyxis witflariensis</name>
    <dbReference type="NCBI Taxonomy" id="173675"/>
    <lineage>
        <taxon>Bacteria</taxon>
        <taxon>Pseudomonadati</taxon>
        <taxon>Pseudomonadota</taxon>
        <taxon>Alphaproteobacteria</taxon>
        <taxon>Sphingomonadales</taxon>
        <taxon>Sphingomonadaceae</taxon>
        <taxon>Sphingopyxis</taxon>
    </lineage>
</organism>
<dbReference type="EMBL" id="NISJ01000010">
    <property type="protein sequence ID" value="OWQ94164.1"/>
    <property type="molecule type" value="Genomic_DNA"/>
</dbReference>
<keyword evidence="3" id="KW-1185">Reference proteome</keyword>
<protein>
    <recommendedName>
        <fullName evidence="1">Glycosyltransferase 2-like domain-containing protein</fullName>
    </recommendedName>
</protein>
<dbReference type="SUPFAM" id="SSF53448">
    <property type="entry name" value="Nucleotide-diphospho-sugar transferases"/>
    <property type="match status" value="1"/>
</dbReference>
<evidence type="ECO:0000259" key="1">
    <source>
        <dbReference type="Pfam" id="PF00535"/>
    </source>
</evidence>
<dbReference type="Pfam" id="PF00535">
    <property type="entry name" value="Glycos_transf_2"/>
    <property type="match status" value="1"/>
</dbReference>
<dbReference type="InterPro" id="IPR001173">
    <property type="entry name" value="Glyco_trans_2-like"/>
</dbReference>
<dbReference type="AlphaFoldDB" id="A0A246JND7"/>
<reference evidence="2 3" key="1">
    <citation type="journal article" date="2002" name="Int. J. Syst. Evol. Microbiol.">
        <title>Sphingopyxis witflariensis sp. nov., isolated from activated sludge.</title>
        <authorList>
            <person name="Kampfer P."/>
            <person name="Witzenberger R."/>
            <person name="Denner E.B."/>
            <person name="Busse H.J."/>
            <person name="Neef A."/>
        </authorList>
    </citation>
    <scope>NUCLEOTIDE SEQUENCE [LARGE SCALE GENOMIC DNA]</scope>
    <source>
        <strain evidence="2 3">DSM 14551</strain>
    </source>
</reference>
<dbReference type="PANTHER" id="PTHR22916">
    <property type="entry name" value="GLYCOSYLTRANSFERASE"/>
    <property type="match status" value="1"/>
</dbReference>
<feature type="domain" description="Glycosyltransferase 2-like" evidence="1">
    <location>
        <begin position="13"/>
        <end position="128"/>
    </location>
</feature>
<proteinExistence type="predicted"/>
<name>A0A246JND7_9SPHN</name>
<sequence>MSNHAPLPIPHISVIVPAYGVAHLLSEALDSLLAQTFTQWEAIVIDDGAPDDVAGAVSPYLADPRFRFFATANHGVAAARNRAIAESRAPLIALLDGDDLLRPEYLSMMVAAMNEDSVATIATCNARVFGAVAREDVVVGHDQNRSATGALADVLERRFNIYIGSTFRRADFDRIGGFDTAMTNSEDFDLWVRLLIGGGHVRYIDAVLADYRVRPGSASVHLLRNIRGNIRVCDKVIAALPDSHAARIATARRESELERGKVEEALLAVIAGDTDNGLKALRSQRHYLGNPLWSVAFVLWRVFPRLAPPMLAWRKRRHEGSSRRRPLRTPTGA</sequence>